<dbReference type="RefSeq" id="WP_153339175.1">
    <property type="nucleotide sequence ID" value="NZ_WEGI01000002.1"/>
</dbReference>
<dbReference type="Pfam" id="PF00583">
    <property type="entry name" value="Acetyltransf_1"/>
    <property type="match status" value="1"/>
</dbReference>
<evidence type="ECO:0000259" key="1">
    <source>
        <dbReference type="PROSITE" id="PS51186"/>
    </source>
</evidence>
<dbReference type="InterPro" id="IPR016181">
    <property type="entry name" value="Acyl_CoA_acyltransferase"/>
</dbReference>
<comment type="caution">
    <text evidence="2">The sequence shown here is derived from an EMBL/GenBank/DDBJ whole genome shotgun (WGS) entry which is preliminary data.</text>
</comment>
<keyword evidence="3" id="KW-1185">Reference proteome</keyword>
<feature type="domain" description="N-acetyltransferase" evidence="1">
    <location>
        <begin position="9"/>
        <end position="152"/>
    </location>
</feature>
<dbReference type="Gene3D" id="3.40.630.30">
    <property type="match status" value="1"/>
</dbReference>
<dbReference type="PROSITE" id="PS51186">
    <property type="entry name" value="GNAT"/>
    <property type="match status" value="1"/>
</dbReference>
<dbReference type="SUPFAM" id="SSF55729">
    <property type="entry name" value="Acyl-CoA N-acyltransferases (Nat)"/>
    <property type="match status" value="1"/>
</dbReference>
<name>A0A7K0DJ49_9NOCA</name>
<gene>
    <name evidence="2" type="ORF">NRB56_08380</name>
</gene>
<dbReference type="Proteomes" id="UP000431401">
    <property type="component" value="Unassembled WGS sequence"/>
</dbReference>
<dbReference type="InterPro" id="IPR000182">
    <property type="entry name" value="GNAT_dom"/>
</dbReference>
<dbReference type="OrthoDB" id="5187710at2"/>
<dbReference type="EMBL" id="WEGI01000002">
    <property type="protein sequence ID" value="MQY25282.1"/>
    <property type="molecule type" value="Genomic_DNA"/>
</dbReference>
<organism evidence="2 3">
    <name type="scientific">Nocardia aurantia</name>
    <dbReference type="NCBI Taxonomy" id="2585199"/>
    <lineage>
        <taxon>Bacteria</taxon>
        <taxon>Bacillati</taxon>
        <taxon>Actinomycetota</taxon>
        <taxon>Actinomycetes</taxon>
        <taxon>Mycobacteriales</taxon>
        <taxon>Nocardiaceae</taxon>
        <taxon>Nocardia</taxon>
    </lineage>
</organism>
<sequence length="153" mass="17079">MEIAAVPEPAYRQATLHDLDGIAAIEAEVFEQPYQYQHLRQLFAVDPASFMVADLDGAVVGYTIGQVRGRQVWLLSFGVACVFQSRGYGRALLDRTLRRFEASGSDTVCLTVAPDNLTAYNLFKQKGFEFVSHDERYFGPGEPRDVLACRLRG</sequence>
<evidence type="ECO:0000313" key="3">
    <source>
        <dbReference type="Proteomes" id="UP000431401"/>
    </source>
</evidence>
<protein>
    <recommendedName>
        <fullName evidence="1">N-acetyltransferase domain-containing protein</fullName>
    </recommendedName>
</protein>
<evidence type="ECO:0000313" key="2">
    <source>
        <dbReference type="EMBL" id="MQY25282.1"/>
    </source>
</evidence>
<proteinExistence type="predicted"/>
<reference evidence="2 3" key="1">
    <citation type="submission" date="2019-10" db="EMBL/GenBank/DDBJ databases">
        <title>Nocardia macrotermitis sp. nov. and Nocardia aurantia sp. nov., isolated from the gut of fungus growing-termite Macrotermes natalensis.</title>
        <authorList>
            <person name="Benndorf R."/>
            <person name="Schwitalla J."/>
            <person name="Martin K."/>
            <person name="De Beer W."/>
            <person name="Kaster A.-K."/>
            <person name="Vollmers J."/>
            <person name="Poulsen M."/>
            <person name="Beemelmanns C."/>
        </authorList>
    </citation>
    <scope>NUCLEOTIDE SEQUENCE [LARGE SCALE GENOMIC DNA]</scope>
    <source>
        <strain evidence="2 3">RB56</strain>
    </source>
</reference>
<dbReference type="CDD" id="cd04301">
    <property type="entry name" value="NAT_SF"/>
    <property type="match status" value="1"/>
</dbReference>
<dbReference type="AlphaFoldDB" id="A0A7K0DJ49"/>
<accession>A0A7K0DJ49</accession>
<dbReference type="GO" id="GO:0016747">
    <property type="term" value="F:acyltransferase activity, transferring groups other than amino-acyl groups"/>
    <property type="evidence" value="ECO:0007669"/>
    <property type="project" value="InterPro"/>
</dbReference>